<dbReference type="STRING" id="498019.A0A2H0ZKG3"/>
<dbReference type="Pfam" id="PF00400">
    <property type="entry name" value="WD40"/>
    <property type="match status" value="1"/>
</dbReference>
<feature type="compositionally biased region" description="Low complexity" evidence="3">
    <location>
        <begin position="299"/>
        <end position="324"/>
    </location>
</feature>
<dbReference type="PANTHER" id="PTHR14107">
    <property type="entry name" value="WD REPEAT PROTEIN"/>
    <property type="match status" value="1"/>
</dbReference>
<feature type="compositionally biased region" description="Basic residues" evidence="3">
    <location>
        <begin position="739"/>
        <end position="748"/>
    </location>
</feature>
<evidence type="ECO:0000313" key="5">
    <source>
        <dbReference type="EMBL" id="QWW22445.1"/>
    </source>
</evidence>
<dbReference type="VEuPathDB" id="FungiDB:CJJ09_001414"/>
<dbReference type="VEuPathDB" id="FungiDB:CJJ07_002204"/>
<evidence type="ECO:0000256" key="3">
    <source>
        <dbReference type="SAM" id="MobiDB-lite"/>
    </source>
</evidence>
<dbReference type="EMBL" id="CP076749">
    <property type="protein sequence ID" value="QWW22445.1"/>
    <property type="molecule type" value="Genomic_DNA"/>
</dbReference>
<evidence type="ECO:0000313" key="4">
    <source>
        <dbReference type="EMBL" id="PIS51108.1"/>
    </source>
</evidence>
<dbReference type="GO" id="GO:0032153">
    <property type="term" value="C:cell division site"/>
    <property type="evidence" value="ECO:0007669"/>
    <property type="project" value="TreeGrafter"/>
</dbReference>
<dbReference type="VEuPathDB" id="FungiDB:CJI96_0000523"/>
<name>A0A2H0ZKG3_CANAR</name>
<dbReference type="InterPro" id="IPR015943">
    <property type="entry name" value="WD40/YVTN_repeat-like_dom_sf"/>
</dbReference>
<reference evidence="4" key="2">
    <citation type="submission" date="2017-11" db="EMBL/GenBank/DDBJ databases">
        <title>Candida auris genome assembly and annotation.</title>
        <authorList>
            <person name="Munoz J.F."/>
            <person name="Gade L.G."/>
            <person name="Chow N.A."/>
            <person name="Litvintseva A.P."/>
            <person name="Loparev V.N."/>
            <person name="Cuomo C.A."/>
        </authorList>
    </citation>
    <scope>NUCLEOTIDE SEQUENCE</scope>
    <source>
        <strain evidence="4">B8441</strain>
    </source>
</reference>
<accession>A0A2H0ZKG3</accession>
<evidence type="ECO:0000256" key="1">
    <source>
        <dbReference type="ARBA" id="ARBA00022574"/>
    </source>
</evidence>
<feature type="region of interest" description="Disordered" evidence="3">
    <location>
        <begin position="739"/>
        <end position="776"/>
    </location>
</feature>
<reference evidence="4" key="1">
    <citation type="journal article" date="2017" name="Clin. Infect. Dis.">
        <title>Simultaneous emergence of multidrug-resistant Candida auris on 3 continents confirmed by whole-genome sequencing and epidemiological analyses.</title>
        <authorList>
            <person name="Lockhart S.R."/>
            <person name="Etienne K.A."/>
            <person name="Vallabhaneni S."/>
            <person name="Farooqi J."/>
            <person name="Chowdhary A."/>
            <person name="Govender N.P."/>
            <person name="Colombo A.L."/>
            <person name="Calvo B."/>
            <person name="Cuomo C.A."/>
            <person name="Desjardins C.A."/>
            <person name="Berkow E.L."/>
            <person name="Castanheira M."/>
            <person name="Magobo R.E."/>
            <person name="Jabeen K."/>
            <person name="Asghar R.J."/>
            <person name="Meis J.F."/>
            <person name="Jackson B."/>
            <person name="Chiller T."/>
            <person name="Litvintseva A.P."/>
        </authorList>
    </citation>
    <scope>NUCLEOTIDE SEQUENCE [LARGE SCALE GENOMIC DNA]</scope>
    <source>
        <strain evidence="4">B8441</strain>
    </source>
</reference>
<gene>
    <name evidence="4" type="ORF">B9J08_002680</name>
    <name evidence="5" type="ORF">CA7LBN_001191</name>
</gene>
<dbReference type="EMBL" id="PEKT02000007">
    <property type="protein sequence ID" value="PIS51108.1"/>
    <property type="molecule type" value="Genomic_DNA"/>
</dbReference>
<keyword evidence="2" id="KW-0677">Repeat</keyword>
<dbReference type="InterPro" id="IPR001680">
    <property type="entry name" value="WD40_rpt"/>
</dbReference>
<organism evidence="4">
    <name type="scientific">Candidozyma auris</name>
    <name type="common">Yeast</name>
    <name type="synonym">Candida auris</name>
    <dbReference type="NCBI Taxonomy" id="498019"/>
    <lineage>
        <taxon>Eukaryota</taxon>
        <taxon>Fungi</taxon>
        <taxon>Dikarya</taxon>
        <taxon>Ascomycota</taxon>
        <taxon>Saccharomycotina</taxon>
        <taxon>Pichiomycetes</taxon>
        <taxon>Metschnikowiaceae</taxon>
        <taxon>Candidozyma</taxon>
    </lineage>
</organism>
<dbReference type="SMART" id="SM00320">
    <property type="entry name" value="WD40"/>
    <property type="match status" value="3"/>
</dbReference>
<proteinExistence type="predicted"/>
<dbReference type="VEuPathDB" id="FungiDB:CJI97_002733"/>
<dbReference type="Proteomes" id="UP000825438">
    <property type="component" value="Chromosome I"/>
</dbReference>
<reference evidence="5" key="3">
    <citation type="submission" date="2021-06" db="EMBL/GenBank/DDBJ databases">
        <title>Candida auris outbreak in lebanese hospital.</title>
        <authorList>
            <person name="Finianos M."/>
        </authorList>
    </citation>
    <scope>NUCLEOTIDE SEQUENCE</scope>
    <source>
        <strain evidence="5">CA7LBN</strain>
    </source>
</reference>
<dbReference type="GO" id="GO:0005634">
    <property type="term" value="C:nucleus"/>
    <property type="evidence" value="ECO:0007669"/>
    <property type="project" value="TreeGrafter"/>
</dbReference>
<dbReference type="GO" id="GO:0051286">
    <property type="term" value="C:cell tip"/>
    <property type="evidence" value="ECO:0007669"/>
    <property type="project" value="TreeGrafter"/>
</dbReference>
<protein>
    <submittedName>
        <fullName evidence="4">Uncharacterized protein</fullName>
    </submittedName>
</protein>
<dbReference type="GO" id="GO:0045013">
    <property type="term" value="P:carbon catabolite repression of transcription"/>
    <property type="evidence" value="ECO:0007669"/>
    <property type="project" value="TreeGrafter"/>
</dbReference>
<sequence>MTSINVPKEQLPPAQLFLESVCPGLSALDDNIHFAFPSEVPQSVFDRLAEVNWPLTSSSAFPTSIKARLEPTYLHVSRPPFQHDVHRNVESTTYISLPFHVTNIFSKVVGAQQGTMKQDGGLHIGANLNPLIPDPYRLVHMNPGCLTSMIVLANDKLSEQSGNRNSFRSVTSSLNRFLRIGSSQVEADSKSSFHSLLDAIPDHSPHFISHPQLGGSAQSAKKSQRQLLPNVFHRLLEFDSKNYHTIVRSPTTKKLLVSANVNVVNVFAVDQEYKMKGTKELNATSSIFPLSEEADNSLPSYSKPTSSQQPQPSQQQQQQQASTTLTTTCKPYKKVIETPLLRLQLNASLIVTSILTLVCSETLDPMLILGFNTGGILAINLGQVSYRYFDNFGFKQARDESADASWSNVSVTSLAAIAHTKFELLVIAGFANGEVIILNLLGEDAEAPYIKREVGNDSSITLFKKFDLSPLNKESGLDPDDPISPGYIIGHFKMSYKPITSIASTIPYTMVPSASLMKNPFIVAIASDDGLVRLIDLLNTHNRNYGDPQNFYNHSIVSDVVASYFQDGICHIEFSPDHRFFVVGGKGDLIEIFKMTYYNINGLANKRSNHLRGRSRSGTVNSGNSFPNHAPSSLFLSATESATTSASFELGREDAHDASAEHSAQFPPMIKDMTIVSRLKGHTNTVQKVSFVQEWEMSKLDSHDDVSSNAYKLISCGADGKVIVWDFDSKAVSRVKRGRLTTRRKKKTKEKEHLPDHPSTFQASSPVSNRTKTFSGNLPASITVTKAQHSRTRSLSHYDDSTFAKTSFNNMGINKLLSPSPQPSAHSIEDDEEKQKIVISLYRWLYEIRMKKHYSSGNVTKDGRKKYTAIIHRVVNDEELPSIQIPSLEIDLSYFIKDGKIQNYSATPERFFIFGRSGDIFSYSLE</sequence>
<dbReference type="Gene3D" id="2.130.10.10">
    <property type="entry name" value="YVTN repeat-like/Quinoprotein amine dehydrogenase"/>
    <property type="match status" value="1"/>
</dbReference>
<dbReference type="InterPro" id="IPR051362">
    <property type="entry name" value="WD_repeat_creC_regulators"/>
</dbReference>
<evidence type="ECO:0000256" key="2">
    <source>
        <dbReference type="ARBA" id="ARBA00022737"/>
    </source>
</evidence>
<feature type="region of interest" description="Disordered" evidence="3">
    <location>
        <begin position="293"/>
        <end position="324"/>
    </location>
</feature>
<dbReference type="AlphaFoldDB" id="A0A2H0ZKG3"/>
<dbReference type="VEuPathDB" id="FungiDB:B9J08_002680"/>
<dbReference type="VEuPathDB" id="FungiDB:QG37_03987"/>
<dbReference type="InterPro" id="IPR036322">
    <property type="entry name" value="WD40_repeat_dom_sf"/>
</dbReference>
<dbReference type="OMA" id="KMSYYNV"/>
<dbReference type="PANTHER" id="PTHR14107:SF16">
    <property type="entry name" value="AT02583P"/>
    <property type="match status" value="1"/>
</dbReference>
<feature type="compositionally biased region" description="Polar residues" evidence="3">
    <location>
        <begin position="759"/>
        <end position="776"/>
    </location>
</feature>
<keyword evidence="1" id="KW-0853">WD repeat</keyword>
<dbReference type="SUPFAM" id="SSF50978">
    <property type="entry name" value="WD40 repeat-like"/>
    <property type="match status" value="1"/>
</dbReference>